<feature type="transmembrane region" description="Helical" evidence="6">
    <location>
        <begin position="387"/>
        <end position="407"/>
    </location>
</feature>
<evidence type="ECO:0000256" key="3">
    <source>
        <dbReference type="ARBA" id="ARBA00022989"/>
    </source>
</evidence>
<keyword evidence="2 6" id="KW-0812">Transmembrane</keyword>
<dbReference type="Pfam" id="PF10292">
    <property type="entry name" value="7TM_GPCR_Srab"/>
    <property type="match status" value="1"/>
</dbReference>
<dbReference type="GO" id="GO:0004984">
    <property type="term" value="F:olfactory receptor activity"/>
    <property type="evidence" value="ECO:0007669"/>
    <property type="project" value="TreeGrafter"/>
</dbReference>
<feature type="transmembrane region" description="Helical" evidence="6">
    <location>
        <begin position="611"/>
        <end position="628"/>
    </location>
</feature>
<feature type="transmembrane region" description="Helical" evidence="6">
    <location>
        <begin position="270"/>
        <end position="291"/>
    </location>
</feature>
<dbReference type="InterPro" id="IPR051080">
    <property type="entry name" value="Nematode_rcpt-like_serp_alpha"/>
</dbReference>
<feature type="transmembrane region" description="Helical" evidence="6">
    <location>
        <begin position="109"/>
        <end position="136"/>
    </location>
</feature>
<dbReference type="InterPro" id="IPR019408">
    <property type="entry name" value="7TM_GPCR_serpentine_rcpt_Srab"/>
</dbReference>
<evidence type="ECO:0000256" key="6">
    <source>
        <dbReference type="SAM" id="Phobius"/>
    </source>
</evidence>
<feature type="transmembrane region" description="Helical" evidence="6">
    <location>
        <begin position="470"/>
        <end position="493"/>
    </location>
</feature>
<dbReference type="PANTHER" id="PTHR31357">
    <property type="entry name" value="SERPENTINE RECEPTOR CLASS ALPHA-10"/>
    <property type="match status" value="1"/>
</dbReference>
<feature type="transmembrane region" description="Helical" evidence="6">
    <location>
        <begin position="30"/>
        <end position="53"/>
    </location>
</feature>
<protein>
    <submittedName>
        <fullName evidence="7">Serpentine type 7TM GPCR receptor class ab chemoreceptor domain-containing protein</fullName>
    </submittedName>
</protein>
<dbReference type="AlphaFoldDB" id="A0AAD4QZ06"/>
<comment type="similarity">
    <text evidence="5">Belongs to the nematode receptor-like protein sra family.</text>
</comment>
<feature type="transmembrane region" description="Helical" evidence="6">
    <location>
        <begin position="568"/>
        <end position="591"/>
    </location>
</feature>
<feature type="transmembrane region" description="Helical" evidence="6">
    <location>
        <begin position="148"/>
        <end position="168"/>
    </location>
</feature>
<keyword evidence="4 6" id="KW-0472">Membrane</keyword>
<reference evidence="7" key="1">
    <citation type="submission" date="2022-01" db="EMBL/GenBank/DDBJ databases">
        <title>Genome Sequence Resource for Two Populations of Ditylenchus destructor, the Migratory Endoparasitic Phytonematode.</title>
        <authorList>
            <person name="Zhang H."/>
            <person name="Lin R."/>
            <person name="Xie B."/>
        </authorList>
    </citation>
    <scope>NUCLEOTIDE SEQUENCE</scope>
    <source>
        <strain evidence="7">BazhouSP</strain>
    </source>
</reference>
<evidence type="ECO:0000313" key="8">
    <source>
        <dbReference type="Proteomes" id="UP001201812"/>
    </source>
</evidence>
<keyword evidence="3 6" id="KW-1133">Transmembrane helix</keyword>
<organism evidence="7 8">
    <name type="scientific">Ditylenchus destructor</name>
    <dbReference type="NCBI Taxonomy" id="166010"/>
    <lineage>
        <taxon>Eukaryota</taxon>
        <taxon>Metazoa</taxon>
        <taxon>Ecdysozoa</taxon>
        <taxon>Nematoda</taxon>
        <taxon>Chromadorea</taxon>
        <taxon>Rhabditida</taxon>
        <taxon>Tylenchina</taxon>
        <taxon>Tylenchomorpha</taxon>
        <taxon>Sphaerularioidea</taxon>
        <taxon>Anguinidae</taxon>
        <taxon>Anguininae</taxon>
        <taxon>Ditylenchus</taxon>
    </lineage>
</organism>
<dbReference type="Proteomes" id="UP001201812">
    <property type="component" value="Unassembled WGS sequence"/>
</dbReference>
<evidence type="ECO:0000313" key="7">
    <source>
        <dbReference type="EMBL" id="KAI1704818.1"/>
    </source>
</evidence>
<dbReference type="PANTHER" id="PTHR31357:SF5">
    <property type="entry name" value="SERPENTINE RECEPTOR CLASS ALPHA-1-RELATED"/>
    <property type="match status" value="1"/>
</dbReference>
<sequence>MNETTTLATLEVSTNAPVLSALWNHLTSQLLPVFCWCLNVLLISIVLFCYRYFPYMLKTKKGGLSMHMIFLLGNHLLNSAVFIFSNYVVNPLFVMLNIGNWLDPWWSFWVGNYLLVAPAMVFFVVVDRYLALVLSFKYTENVRRILKLAEALCVIILYSFDIFNVLLARPYTGLCHVPGTENNPVIIQECLPILNRIVNFTFQILKVLFPAANFIISILFLRQLSKTKIPNLSDGIVKMTIVCELLLDILPGFLSLISNVTSIYLNLNTYLFLMASLDAAICSVAYTRLLFNFKYIKQRLGPAGAHQASTTQSLGKILGKYFLMSNTSGSSSYNELCERAKAIRVDTAVICSEIGQVILSTITLILIIAAIISYIKHKISLHPNLMLLFANITFLYTVNSIFIVIAQGRYQILLYLASDPCDFLTPVWLNILLRVPGFVFVTAIVFSHFALTTERAKATVFARRYEKEGVWYPMLCIAIIWTLTISETVYVVVQALRDPKLSQPLIQVSITTETNATFQVYMNLLGLALVIVTAIVDYALLVANRKNRSRHNDYSLSRVYQIKENIDIINFIWPLDVWFAVVYLIHLAGATYTTIIKDRISYAQYVANYDILYMVLSIHSIVTLLVYLRFVTKCRSRVAGIISEPNDPTRTHFEQLNEQWITNLKRR</sequence>
<evidence type="ECO:0000256" key="5">
    <source>
        <dbReference type="ARBA" id="ARBA00037994"/>
    </source>
</evidence>
<gene>
    <name evidence="7" type="ORF">DdX_14040</name>
</gene>
<dbReference type="GO" id="GO:0016020">
    <property type="term" value="C:membrane"/>
    <property type="evidence" value="ECO:0007669"/>
    <property type="project" value="UniProtKB-SubCell"/>
</dbReference>
<evidence type="ECO:0000256" key="2">
    <source>
        <dbReference type="ARBA" id="ARBA00022692"/>
    </source>
</evidence>
<keyword evidence="8" id="KW-1185">Reference proteome</keyword>
<keyword evidence="7" id="KW-0675">Receptor</keyword>
<feature type="transmembrane region" description="Helical" evidence="6">
    <location>
        <begin position="520"/>
        <end position="541"/>
    </location>
</feature>
<comment type="subcellular location">
    <subcellularLocation>
        <location evidence="1">Membrane</location>
        <topology evidence="1">Multi-pass membrane protein</topology>
    </subcellularLocation>
</comment>
<feature type="transmembrane region" description="Helical" evidence="6">
    <location>
        <begin position="354"/>
        <end position="375"/>
    </location>
</feature>
<feature type="transmembrane region" description="Helical" evidence="6">
    <location>
        <begin position="200"/>
        <end position="221"/>
    </location>
</feature>
<evidence type="ECO:0000256" key="4">
    <source>
        <dbReference type="ARBA" id="ARBA00023136"/>
    </source>
</evidence>
<name>A0AAD4QZ06_9BILA</name>
<feature type="transmembrane region" description="Helical" evidence="6">
    <location>
        <begin position="427"/>
        <end position="449"/>
    </location>
</feature>
<accession>A0AAD4QZ06</accession>
<dbReference type="EMBL" id="JAKKPZ010000063">
    <property type="protein sequence ID" value="KAI1704818.1"/>
    <property type="molecule type" value="Genomic_DNA"/>
</dbReference>
<proteinExistence type="inferred from homology"/>
<comment type="caution">
    <text evidence="7">The sequence shown here is derived from an EMBL/GenBank/DDBJ whole genome shotgun (WGS) entry which is preliminary data.</text>
</comment>
<evidence type="ECO:0000256" key="1">
    <source>
        <dbReference type="ARBA" id="ARBA00004141"/>
    </source>
</evidence>
<feature type="transmembrane region" description="Helical" evidence="6">
    <location>
        <begin position="65"/>
        <end position="89"/>
    </location>
</feature>